<organism evidence="4 5">
    <name type="scientific">Candidatus Pelagibacter giovannonii</name>
    <dbReference type="NCBI Taxonomy" id="2563896"/>
    <lineage>
        <taxon>Bacteria</taxon>
        <taxon>Pseudomonadati</taxon>
        <taxon>Pseudomonadota</taxon>
        <taxon>Alphaproteobacteria</taxon>
        <taxon>Candidatus Pelagibacterales</taxon>
        <taxon>Candidatus Pelagibacteraceae</taxon>
        <taxon>Candidatus Pelagibacter</taxon>
    </lineage>
</organism>
<name>A0A6H1Q1K4_9PROT</name>
<dbReference type="InterPro" id="IPR001296">
    <property type="entry name" value="Glyco_trans_1"/>
</dbReference>
<dbReference type="GO" id="GO:0016757">
    <property type="term" value="F:glycosyltransferase activity"/>
    <property type="evidence" value="ECO:0007669"/>
    <property type="project" value="InterPro"/>
</dbReference>
<dbReference type="GO" id="GO:0009103">
    <property type="term" value="P:lipopolysaccharide biosynthetic process"/>
    <property type="evidence" value="ECO:0007669"/>
    <property type="project" value="TreeGrafter"/>
</dbReference>
<protein>
    <submittedName>
        <fullName evidence="4">Glycosyltransferase</fullName>
    </submittedName>
</protein>
<sequence length="319" mass="38061">MYYSKNNLLNKLYFFYYLFFLIFITLVAKPDVIIVYNNYPILFVKIVRLFFKKKIIYHNFDYNPNPKSIFARFINFIEKKSIHLFDLVVFSNEERIKLFKKINNIKNFPTIALFNVLTIKHHKYFLKLKKKRNKKIIKVFRIGSIGPGHGLLPLINSFKFLPGNYKLTLCGEIMDNNFYSKLKKIIEKKNISKKIKFITSAKRSRWEWELSNSDIGVAFYENVSFSHKYMVGASQKVNSYLAAKLPIIAYKDKQFLEFHKKYRCCILIDNKDPKKLANTINKEIQNTTNFNKLKKNSFLAFKNTYNFENEINKIKKYLL</sequence>
<dbReference type="Proteomes" id="UP000501094">
    <property type="component" value="Chromosome"/>
</dbReference>
<dbReference type="KEGG" id="peg:E5R92_03235"/>
<evidence type="ECO:0000259" key="3">
    <source>
        <dbReference type="Pfam" id="PF00534"/>
    </source>
</evidence>
<dbReference type="Gene3D" id="3.40.50.2000">
    <property type="entry name" value="Glycogen Phosphorylase B"/>
    <property type="match status" value="2"/>
</dbReference>
<proteinExistence type="predicted"/>
<feature type="domain" description="Glycosyl transferase family 1" evidence="3">
    <location>
        <begin position="130"/>
        <end position="296"/>
    </location>
</feature>
<dbReference type="PANTHER" id="PTHR46401">
    <property type="entry name" value="GLYCOSYLTRANSFERASE WBBK-RELATED"/>
    <property type="match status" value="1"/>
</dbReference>
<evidence type="ECO:0000256" key="1">
    <source>
        <dbReference type="ARBA" id="ARBA00022679"/>
    </source>
</evidence>
<evidence type="ECO:0000256" key="2">
    <source>
        <dbReference type="SAM" id="Phobius"/>
    </source>
</evidence>
<dbReference type="SUPFAM" id="SSF53756">
    <property type="entry name" value="UDP-Glycosyltransferase/glycogen phosphorylase"/>
    <property type="match status" value="1"/>
</dbReference>
<reference evidence="4 5" key="1">
    <citation type="journal article" date="2020" name="Nat. Microbiol.">
        <title>Lysogenic host-virus interactions in SAR11 marine bacteria.</title>
        <authorList>
            <person name="Morris R.M."/>
            <person name="Cain K.R."/>
            <person name="Hvorecny K.L."/>
            <person name="Kollman J.M."/>
        </authorList>
    </citation>
    <scope>NUCLEOTIDE SEQUENCE [LARGE SCALE GENOMIC DNA]</scope>
    <source>
        <strain evidence="4 5">NP1</strain>
    </source>
</reference>
<dbReference type="PANTHER" id="PTHR46401:SF2">
    <property type="entry name" value="GLYCOSYLTRANSFERASE WBBK-RELATED"/>
    <property type="match status" value="1"/>
</dbReference>
<accession>A0A6H1Q1K4</accession>
<dbReference type="Pfam" id="PF00534">
    <property type="entry name" value="Glycos_transf_1"/>
    <property type="match status" value="1"/>
</dbReference>
<evidence type="ECO:0000313" key="4">
    <source>
        <dbReference type="EMBL" id="QIZ20797.1"/>
    </source>
</evidence>
<keyword evidence="2" id="KW-1133">Transmembrane helix</keyword>
<gene>
    <name evidence="4" type="ORF">E5R92_03235</name>
</gene>
<keyword evidence="2" id="KW-0472">Membrane</keyword>
<dbReference type="AlphaFoldDB" id="A0A6H1Q1K4"/>
<keyword evidence="1 4" id="KW-0808">Transferase</keyword>
<keyword evidence="2" id="KW-0812">Transmembrane</keyword>
<dbReference type="EMBL" id="CP038852">
    <property type="protein sequence ID" value="QIZ20797.1"/>
    <property type="molecule type" value="Genomic_DNA"/>
</dbReference>
<feature type="transmembrane region" description="Helical" evidence="2">
    <location>
        <begin position="12"/>
        <end position="28"/>
    </location>
</feature>
<evidence type="ECO:0000313" key="5">
    <source>
        <dbReference type="Proteomes" id="UP000501094"/>
    </source>
</evidence>
<keyword evidence="5" id="KW-1185">Reference proteome</keyword>